<reference evidence="2" key="1">
    <citation type="journal article" date="2023" name="Antonie Van Leeuwenhoek">
        <title>Mesoterricola silvestris gen. nov., sp. nov., Mesoterricola sediminis sp. nov., Geothrix oryzae sp. nov., Geothrix edaphica sp. nov., Geothrix rubra sp. nov., and Geothrix limicola sp. nov., six novel members of Acidobacteriota isolated from soils.</title>
        <authorList>
            <person name="Itoh H."/>
            <person name="Sugisawa Y."/>
            <person name="Mise K."/>
            <person name="Xu Z."/>
            <person name="Kuniyasu M."/>
            <person name="Ushijima N."/>
            <person name="Kawano K."/>
            <person name="Kobayashi E."/>
            <person name="Shiratori Y."/>
            <person name="Masuda Y."/>
            <person name="Senoo K."/>
        </authorList>
    </citation>
    <scope>NUCLEOTIDE SEQUENCE</scope>
    <source>
        <strain evidence="2">Red802</strain>
    </source>
</reference>
<dbReference type="EMBL" id="BSDC01000001">
    <property type="protein sequence ID" value="GLH66373.1"/>
    <property type="molecule type" value="Genomic_DNA"/>
</dbReference>
<name>A0ABQ5PVN2_9BACT</name>
<keyword evidence="2" id="KW-0489">Methyltransferase</keyword>
<accession>A0ABQ5PVN2</accession>
<keyword evidence="2" id="KW-0808">Transferase</keyword>
<dbReference type="RefSeq" id="WP_285606540.1">
    <property type="nucleotide sequence ID" value="NZ_BSDC01000001.1"/>
</dbReference>
<dbReference type="GO" id="GO:0032259">
    <property type="term" value="P:methylation"/>
    <property type="evidence" value="ECO:0007669"/>
    <property type="project" value="UniProtKB-KW"/>
</dbReference>
<dbReference type="Proteomes" id="UP001165044">
    <property type="component" value="Unassembled WGS sequence"/>
</dbReference>
<evidence type="ECO:0000259" key="1">
    <source>
        <dbReference type="Pfam" id="PF13649"/>
    </source>
</evidence>
<dbReference type="Gene3D" id="2.20.130.10">
    <property type="entry name" value="CAC2371-like domains"/>
    <property type="match status" value="1"/>
</dbReference>
<dbReference type="InterPro" id="IPR029063">
    <property type="entry name" value="SAM-dependent_MTases_sf"/>
</dbReference>
<feature type="domain" description="Methyltransferase" evidence="1">
    <location>
        <begin position="44"/>
        <end position="134"/>
    </location>
</feature>
<sequence length="245" mass="27019">MADWFEAWFDDDYALLYAHRDADEARLAVGRALREAPELGQGPVLDLGCGAGRHLEILRQTNPLAFGMDLSPALLRLAPAGLRPWLLRGDMRRIPVRPEALSGICLWFTPFGYFPDAQNRALMLDLGRLLRPGGVLVMDYLNAGLVARSLVPEDTLERAGMRVLSRRAIEGDRIVKRMTLTRLATGETREAMESVRLYPPSALLEMAAPAGLRLRSVMGTYAGDAFTEDSPRWIGIFGKAPAADS</sequence>
<proteinExistence type="predicted"/>
<dbReference type="InterPro" id="IPR041698">
    <property type="entry name" value="Methyltransf_25"/>
</dbReference>
<dbReference type="GO" id="GO:0008168">
    <property type="term" value="F:methyltransferase activity"/>
    <property type="evidence" value="ECO:0007669"/>
    <property type="project" value="UniProtKB-KW"/>
</dbReference>
<organism evidence="2 3">
    <name type="scientific">Geothrix edaphica</name>
    <dbReference type="NCBI Taxonomy" id="2927976"/>
    <lineage>
        <taxon>Bacteria</taxon>
        <taxon>Pseudomonadati</taxon>
        <taxon>Acidobacteriota</taxon>
        <taxon>Holophagae</taxon>
        <taxon>Holophagales</taxon>
        <taxon>Holophagaceae</taxon>
        <taxon>Geothrix</taxon>
    </lineage>
</organism>
<gene>
    <name evidence="2" type="ORF">GETHED_07370</name>
</gene>
<evidence type="ECO:0000313" key="2">
    <source>
        <dbReference type="EMBL" id="GLH66373.1"/>
    </source>
</evidence>
<dbReference type="Gene3D" id="3.40.50.150">
    <property type="entry name" value="Vaccinia Virus protein VP39"/>
    <property type="match status" value="1"/>
</dbReference>
<dbReference type="SUPFAM" id="SSF53335">
    <property type="entry name" value="S-adenosyl-L-methionine-dependent methyltransferases"/>
    <property type="match status" value="1"/>
</dbReference>
<keyword evidence="3" id="KW-1185">Reference proteome</keyword>
<evidence type="ECO:0000313" key="3">
    <source>
        <dbReference type="Proteomes" id="UP001165044"/>
    </source>
</evidence>
<dbReference type="Pfam" id="PF13649">
    <property type="entry name" value="Methyltransf_25"/>
    <property type="match status" value="1"/>
</dbReference>
<comment type="caution">
    <text evidence="2">The sequence shown here is derived from an EMBL/GenBank/DDBJ whole genome shotgun (WGS) entry which is preliminary data.</text>
</comment>
<protein>
    <submittedName>
        <fullName evidence="2">Methyltransferase</fullName>
    </submittedName>
</protein>
<dbReference type="CDD" id="cd02440">
    <property type="entry name" value="AdoMet_MTases"/>
    <property type="match status" value="1"/>
</dbReference>